<evidence type="ECO:0000256" key="5">
    <source>
        <dbReference type="ARBA" id="ARBA00022801"/>
    </source>
</evidence>
<evidence type="ECO:0000256" key="7">
    <source>
        <dbReference type="ARBA" id="ARBA00023295"/>
    </source>
</evidence>
<evidence type="ECO:0000256" key="6">
    <source>
        <dbReference type="ARBA" id="ARBA00023180"/>
    </source>
</evidence>
<dbReference type="PANTHER" id="PTHR22600">
    <property type="entry name" value="BETA-HEXOSAMINIDASE"/>
    <property type="match status" value="1"/>
</dbReference>
<organism evidence="10 11">
    <name type="scientific">Brachionus plicatilis</name>
    <name type="common">Marine rotifer</name>
    <name type="synonym">Brachionus muelleri</name>
    <dbReference type="NCBI Taxonomy" id="10195"/>
    <lineage>
        <taxon>Eukaryota</taxon>
        <taxon>Metazoa</taxon>
        <taxon>Spiralia</taxon>
        <taxon>Gnathifera</taxon>
        <taxon>Rotifera</taxon>
        <taxon>Eurotatoria</taxon>
        <taxon>Monogononta</taxon>
        <taxon>Pseudotrocha</taxon>
        <taxon>Ploima</taxon>
        <taxon>Brachionidae</taxon>
        <taxon>Brachionus</taxon>
    </lineage>
</organism>
<keyword evidence="7 10" id="KW-0326">Glycosidase</keyword>
<dbReference type="GO" id="GO:0005764">
    <property type="term" value="C:lysosome"/>
    <property type="evidence" value="ECO:0007669"/>
    <property type="project" value="TreeGrafter"/>
</dbReference>
<dbReference type="InterPro" id="IPR015883">
    <property type="entry name" value="Glyco_hydro_20_cat"/>
</dbReference>
<keyword evidence="6" id="KW-0325">Glycoprotein</keyword>
<evidence type="ECO:0000313" key="11">
    <source>
        <dbReference type="Proteomes" id="UP000276133"/>
    </source>
</evidence>
<dbReference type="GO" id="GO:0005975">
    <property type="term" value="P:carbohydrate metabolic process"/>
    <property type="evidence" value="ECO:0007669"/>
    <property type="project" value="InterPro"/>
</dbReference>
<evidence type="ECO:0000259" key="9">
    <source>
        <dbReference type="Pfam" id="PF00728"/>
    </source>
</evidence>
<evidence type="ECO:0000313" key="10">
    <source>
        <dbReference type="EMBL" id="RNA14477.1"/>
    </source>
</evidence>
<gene>
    <name evidence="10" type="ORF">BpHYR1_013308</name>
</gene>
<dbReference type="Gene3D" id="3.20.20.80">
    <property type="entry name" value="Glycosidases"/>
    <property type="match status" value="1"/>
</dbReference>
<dbReference type="InterPro" id="IPR025705">
    <property type="entry name" value="Beta_hexosaminidase_sua/sub"/>
</dbReference>
<dbReference type="GO" id="GO:0016020">
    <property type="term" value="C:membrane"/>
    <property type="evidence" value="ECO:0007669"/>
    <property type="project" value="TreeGrafter"/>
</dbReference>
<dbReference type="Proteomes" id="UP000276133">
    <property type="component" value="Unassembled WGS sequence"/>
</dbReference>
<comment type="caution">
    <text evidence="10">The sequence shown here is derived from an EMBL/GenBank/DDBJ whole genome shotgun (WGS) entry which is preliminary data.</text>
</comment>
<dbReference type="AlphaFoldDB" id="A0A3M7QSR3"/>
<comment type="catalytic activity">
    <reaction evidence="1">
        <text>Hydrolysis of terminal non-reducing N-acetyl-D-hexosamine residues in N-acetyl-beta-D-hexosaminides.</text>
        <dbReference type="EC" id="3.2.1.52"/>
    </reaction>
</comment>
<dbReference type="CDD" id="cd06562">
    <property type="entry name" value="GH20_HexA_HexB-like"/>
    <property type="match status" value="1"/>
</dbReference>
<dbReference type="Pfam" id="PF00728">
    <property type="entry name" value="Glyco_hydro_20"/>
    <property type="match status" value="1"/>
</dbReference>
<keyword evidence="4" id="KW-0732">Signal</keyword>
<protein>
    <recommendedName>
        <fullName evidence="3">beta-N-acetylhexosaminidase</fullName>
        <ecNumber evidence="3">3.2.1.52</ecNumber>
    </recommendedName>
</protein>
<dbReference type="GO" id="GO:0030203">
    <property type="term" value="P:glycosaminoglycan metabolic process"/>
    <property type="evidence" value="ECO:0007669"/>
    <property type="project" value="TreeGrafter"/>
</dbReference>
<evidence type="ECO:0000256" key="4">
    <source>
        <dbReference type="ARBA" id="ARBA00022729"/>
    </source>
</evidence>
<feature type="active site" description="Proton donor" evidence="8">
    <location>
        <position position="181"/>
    </location>
</feature>
<evidence type="ECO:0000256" key="8">
    <source>
        <dbReference type="PIRSR" id="PIRSR625705-1"/>
    </source>
</evidence>
<reference evidence="10 11" key="1">
    <citation type="journal article" date="2018" name="Sci. Rep.">
        <title>Genomic signatures of local adaptation to the degree of environmental predictability in rotifers.</title>
        <authorList>
            <person name="Franch-Gras L."/>
            <person name="Hahn C."/>
            <person name="Garcia-Roger E.M."/>
            <person name="Carmona M.J."/>
            <person name="Serra M."/>
            <person name="Gomez A."/>
        </authorList>
    </citation>
    <scope>NUCLEOTIDE SEQUENCE [LARGE SCALE GENOMIC DNA]</scope>
    <source>
        <strain evidence="10">HYR1</strain>
    </source>
</reference>
<dbReference type="STRING" id="10195.A0A3M7QSR3"/>
<dbReference type="EC" id="3.2.1.52" evidence="3"/>
<dbReference type="GO" id="GO:0006689">
    <property type="term" value="P:ganglioside catabolic process"/>
    <property type="evidence" value="ECO:0007669"/>
    <property type="project" value="TreeGrafter"/>
</dbReference>
<keyword evidence="11" id="KW-1185">Reference proteome</keyword>
<dbReference type="PANTHER" id="PTHR22600:SF21">
    <property type="entry name" value="BETA-HEXOSAMINIDASE A"/>
    <property type="match status" value="1"/>
</dbReference>
<dbReference type="PRINTS" id="PR00738">
    <property type="entry name" value="GLHYDRLASE20"/>
</dbReference>
<feature type="domain" description="Glycoside hydrolase family 20 catalytic" evidence="9">
    <location>
        <begin position="19"/>
        <end position="342"/>
    </location>
</feature>
<evidence type="ECO:0000256" key="2">
    <source>
        <dbReference type="ARBA" id="ARBA00006285"/>
    </source>
</evidence>
<dbReference type="InterPro" id="IPR017853">
    <property type="entry name" value="GH"/>
</dbReference>
<dbReference type="FunFam" id="3.20.20.80:FF:000063">
    <property type="entry name" value="Beta-hexosaminidase"/>
    <property type="match status" value="1"/>
</dbReference>
<dbReference type="SUPFAM" id="SSF51445">
    <property type="entry name" value="(Trans)glycosidases"/>
    <property type="match status" value="1"/>
</dbReference>
<sequence>MNKMFLAINQTNISDAPRFYHRGIMLDSSRHFIPIPLLKKHLDTMMYNKMNVFHWHLVDDQSFPLESKTYPNLHKKGAYSENHVYNHEEIKELIEFARIRGIRIIPELDTPGHTYSWGLGYPELITICWKDGKPFQAIYNVQGQREILNPIQNLTYDFVSNLIAELKGLFSDPFIHLGMDEVYYSCWESNPNISQFMLLNSLNSTKDLEQYYMSRVLTSANKLGYKVTVWQDVWDNKVEVFNDTILQIWKSEEDWRGYMQNATQDGYNVVLSSPWYLNYIKYGSDWYEFYKVEPTDFEGTEEQKKRIVGGEACMWSEFVDGANSISRLWPRASAVAERLWSSIDLNDVEEAKFRLDEHRCRLLRIILTYENFQGFNKIKSIRIIKIYFANLKQKLKQRALA</sequence>
<evidence type="ECO:0000256" key="1">
    <source>
        <dbReference type="ARBA" id="ARBA00001231"/>
    </source>
</evidence>
<proteinExistence type="inferred from homology"/>
<dbReference type="GO" id="GO:0004563">
    <property type="term" value="F:beta-N-acetylhexosaminidase activity"/>
    <property type="evidence" value="ECO:0007669"/>
    <property type="project" value="UniProtKB-EC"/>
</dbReference>
<comment type="similarity">
    <text evidence="2">Belongs to the glycosyl hydrolase 20 family.</text>
</comment>
<dbReference type="OrthoDB" id="428480at2759"/>
<accession>A0A3M7QSR3</accession>
<name>A0A3M7QSR3_BRAPC</name>
<dbReference type="EMBL" id="REGN01005170">
    <property type="protein sequence ID" value="RNA14477.1"/>
    <property type="molecule type" value="Genomic_DNA"/>
</dbReference>
<evidence type="ECO:0000256" key="3">
    <source>
        <dbReference type="ARBA" id="ARBA00012663"/>
    </source>
</evidence>
<keyword evidence="5 10" id="KW-0378">Hydrolase</keyword>